<name>A0AAV0B812_PHAPC</name>
<feature type="compositionally biased region" description="Low complexity" evidence="2">
    <location>
        <begin position="10"/>
        <end position="32"/>
    </location>
</feature>
<feature type="compositionally biased region" description="Polar residues" evidence="2">
    <location>
        <begin position="33"/>
        <end position="44"/>
    </location>
</feature>
<evidence type="ECO:0000256" key="2">
    <source>
        <dbReference type="SAM" id="MobiDB-lite"/>
    </source>
</evidence>
<proteinExistence type="predicted"/>
<gene>
    <name evidence="3" type="ORF">PPACK8108_LOCUS14563</name>
</gene>
<evidence type="ECO:0000256" key="1">
    <source>
        <dbReference type="SAM" id="Coils"/>
    </source>
</evidence>
<accession>A0AAV0B812</accession>
<feature type="region of interest" description="Disordered" evidence="2">
    <location>
        <begin position="1"/>
        <end position="151"/>
    </location>
</feature>
<evidence type="ECO:0000313" key="3">
    <source>
        <dbReference type="EMBL" id="CAH7681892.1"/>
    </source>
</evidence>
<dbReference type="EMBL" id="CALTRL010003753">
    <property type="protein sequence ID" value="CAH7681892.1"/>
    <property type="molecule type" value="Genomic_DNA"/>
</dbReference>
<protein>
    <submittedName>
        <fullName evidence="3">Uncharacterized protein</fullName>
    </submittedName>
</protein>
<reference evidence="3" key="1">
    <citation type="submission" date="2022-06" db="EMBL/GenBank/DDBJ databases">
        <authorList>
            <consortium name="SYNGENTA / RWTH Aachen University"/>
        </authorList>
    </citation>
    <scope>NUCLEOTIDE SEQUENCE</scope>
</reference>
<sequence>MPSSVSKRLPSSQACSQASTSSSCQPSSLTSTGVSSLPPSQLLTQHPPGAKSQMAAALKGLGLQPPRSLNCESPKNQSETQPQSTDPHLSDPSSIQSSPRLRKKRKSDEDLPVPPQPPPNLPPSATPLKSTSNKSLRSKARPPQQTLHPSKLELSKCLKQWRHLNQTLLTKGLYALYLVPKIQTLPTWAQTALMVGIESVEDSNSAYGSHLISASSLILQIEKENLQASYNDLVSENKLLNKSSQELNRKLFTIERDLKMTQEELKSVKLTHMGLKLDHSEVLNKRQTAQIEELKKRLDDLGDVEEQNRGLRDQLDEVSHEIKRAWKLENEIEKYKKKLDQSADLKRQHKVN</sequence>
<comment type="caution">
    <text evidence="3">The sequence shown here is derived from an EMBL/GenBank/DDBJ whole genome shotgun (WGS) entry which is preliminary data.</text>
</comment>
<evidence type="ECO:0000313" key="4">
    <source>
        <dbReference type="Proteomes" id="UP001153365"/>
    </source>
</evidence>
<keyword evidence="4" id="KW-1185">Reference proteome</keyword>
<dbReference type="Proteomes" id="UP001153365">
    <property type="component" value="Unassembled WGS sequence"/>
</dbReference>
<organism evidence="3 4">
    <name type="scientific">Phakopsora pachyrhizi</name>
    <name type="common">Asian soybean rust disease fungus</name>
    <dbReference type="NCBI Taxonomy" id="170000"/>
    <lineage>
        <taxon>Eukaryota</taxon>
        <taxon>Fungi</taxon>
        <taxon>Dikarya</taxon>
        <taxon>Basidiomycota</taxon>
        <taxon>Pucciniomycotina</taxon>
        <taxon>Pucciniomycetes</taxon>
        <taxon>Pucciniales</taxon>
        <taxon>Phakopsoraceae</taxon>
        <taxon>Phakopsora</taxon>
    </lineage>
</organism>
<keyword evidence="1" id="KW-0175">Coiled coil</keyword>
<dbReference type="PROSITE" id="PS51257">
    <property type="entry name" value="PROKAR_LIPOPROTEIN"/>
    <property type="match status" value="1"/>
</dbReference>
<feature type="compositionally biased region" description="Pro residues" evidence="2">
    <location>
        <begin position="112"/>
        <end position="125"/>
    </location>
</feature>
<feature type="compositionally biased region" description="Polar residues" evidence="2">
    <location>
        <begin position="70"/>
        <end position="99"/>
    </location>
</feature>
<feature type="coiled-coil region" evidence="1">
    <location>
        <begin position="223"/>
        <end position="348"/>
    </location>
</feature>
<dbReference type="AlphaFoldDB" id="A0AAV0B812"/>